<sequence length="470" mass="55012">MIKVYIDWNVMSGMKNGNFSELKEIFKDKNKFSLMYSTSHIGDILASNRDDQAQQEIIQQDLDFITNLTDNLCLANSGKEVYFDYLDPRELFENQMESNKLTDDLSIDNLFDFKNNDESLNEILESNKELLKNTSLDPAFKAIYDTPEGAEFMNKLFPGLENDLSMDGFFKSFGLMLKNLNEKEGLKDLRAIVQNVGVNSSHFNPDKNPFDLIEGAYKKNGFVDFRNNYIEKGKNAPLWFDEITNEYILLDLHGFNSDKIKVNDKEKNTFRNTTEDASHSAFATLSDFYITNDVKNLKKTKAVYEKLEILTKVLKPDEFLEYFKTYLDFNSILDHFDSISIAFKKRDLFRMEFNDEKLTSLTQFSNYYFFNFFNKIILSFNIIDKNRGGFILCKELPSKHFQIDFVDVEKLVKIFVENYGVDNNGKGYLRKEEFVEGNWAGRCWLLESNYIKITQANYFFQLYFYPLEKG</sequence>
<evidence type="ECO:0000313" key="2">
    <source>
        <dbReference type="Proteomes" id="UP000319267"/>
    </source>
</evidence>
<dbReference type="OrthoDB" id="1413206at2"/>
<dbReference type="EMBL" id="FXTQ01000002">
    <property type="protein sequence ID" value="SMO58170.1"/>
    <property type="molecule type" value="Genomic_DNA"/>
</dbReference>
<proteinExistence type="predicted"/>
<evidence type="ECO:0008006" key="3">
    <source>
        <dbReference type="Google" id="ProtNLM"/>
    </source>
</evidence>
<organism evidence="1 2">
    <name type="scientific">Flavobacterium nitrogenifigens</name>
    <dbReference type="NCBI Taxonomy" id="1617283"/>
    <lineage>
        <taxon>Bacteria</taxon>
        <taxon>Pseudomonadati</taxon>
        <taxon>Bacteroidota</taxon>
        <taxon>Flavobacteriia</taxon>
        <taxon>Flavobacteriales</taxon>
        <taxon>Flavobacteriaceae</taxon>
        <taxon>Flavobacterium</taxon>
    </lineage>
</organism>
<dbReference type="RefSeq" id="WP_111375843.1">
    <property type="nucleotide sequence ID" value="NZ_CP043612.1"/>
</dbReference>
<accession>A0A521CHH6</accession>
<evidence type="ECO:0000313" key="1">
    <source>
        <dbReference type="EMBL" id="SMO58170.1"/>
    </source>
</evidence>
<keyword evidence="2" id="KW-1185">Reference proteome</keyword>
<name>A0A521CHH6_9FLAO</name>
<dbReference type="Proteomes" id="UP000319267">
    <property type="component" value="Unassembled WGS sequence"/>
</dbReference>
<dbReference type="InterPro" id="IPR011992">
    <property type="entry name" value="EF-hand-dom_pair"/>
</dbReference>
<dbReference type="SUPFAM" id="SSF47473">
    <property type="entry name" value="EF-hand"/>
    <property type="match status" value="1"/>
</dbReference>
<protein>
    <recommendedName>
        <fullName evidence="3">EF-hand domain-containing protein</fullName>
    </recommendedName>
</protein>
<reference evidence="1 2" key="1">
    <citation type="submission" date="2017-05" db="EMBL/GenBank/DDBJ databases">
        <authorList>
            <person name="Varghese N."/>
            <person name="Submissions S."/>
        </authorList>
    </citation>
    <scope>NUCLEOTIDE SEQUENCE [LARGE SCALE GENOMIC DNA]</scope>
    <source>
        <strain evidence="1 2">DSM 29982</strain>
    </source>
</reference>
<dbReference type="AlphaFoldDB" id="A0A521CHH6"/>
<gene>
    <name evidence="1" type="ORF">SAMN06265220_102317</name>
</gene>